<dbReference type="InterPro" id="IPR023996">
    <property type="entry name" value="TonB-dep_OMP_SusC/RagA"/>
</dbReference>
<dbReference type="GO" id="GO:0015344">
    <property type="term" value="F:siderophore uptake transmembrane transporter activity"/>
    <property type="evidence" value="ECO:0007669"/>
    <property type="project" value="TreeGrafter"/>
</dbReference>
<feature type="domain" description="TonB-dependent receptor plug" evidence="9">
    <location>
        <begin position="205"/>
        <end position="312"/>
    </location>
</feature>
<evidence type="ECO:0000313" key="10">
    <source>
        <dbReference type="EMBL" id="PQB06405.1"/>
    </source>
</evidence>
<keyword evidence="2 8" id="KW-0813">Transport</keyword>
<dbReference type="Gene3D" id="2.40.170.20">
    <property type="entry name" value="TonB-dependent receptor, beta-barrel domain"/>
    <property type="match status" value="1"/>
</dbReference>
<gene>
    <name evidence="10" type="ORF">BST83_03850</name>
</gene>
<dbReference type="InterPro" id="IPR039426">
    <property type="entry name" value="TonB-dep_rcpt-like"/>
</dbReference>
<keyword evidence="5" id="KW-0732">Signal</keyword>
<dbReference type="EMBL" id="MQUA01000013">
    <property type="protein sequence ID" value="PQB06405.1"/>
    <property type="molecule type" value="Genomic_DNA"/>
</dbReference>
<dbReference type="PANTHER" id="PTHR30069">
    <property type="entry name" value="TONB-DEPENDENT OUTER MEMBRANE RECEPTOR"/>
    <property type="match status" value="1"/>
</dbReference>
<reference evidence="10 11" key="1">
    <citation type="submission" date="2016-11" db="EMBL/GenBank/DDBJ databases">
        <title>Trade-off between light-utilization and light-protection in marine flavobacteria.</title>
        <authorList>
            <person name="Kumagai Y."/>
        </authorList>
    </citation>
    <scope>NUCLEOTIDE SEQUENCE [LARGE SCALE GENOMIC DNA]</scope>
    <source>
        <strain evidence="10 11">ATCC 700397</strain>
    </source>
</reference>
<dbReference type="NCBIfam" id="TIGR04056">
    <property type="entry name" value="OMP_RagA_SusC"/>
    <property type="match status" value="1"/>
</dbReference>
<evidence type="ECO:0000313" key="11">
    <source>
        <dbReference type="Proteomes" id="UP000239522"/>
    </source>
</evidence>
<dbReference type="GO" id="GO:0009279">
    <property type="term" value="C:cell outer membrane"/>
    <property type="evidence" value="ECO:0007669"/>
    <property type="project" value="UniProtKB-SubCell"/>
</dbReference>
<evidence type="ECO:0000256" key="5">
    <source>
        <dbReference type="ARBA" id="ARBA00022729"/>
    </source>
</evidence>
<dbReference type="SUPFAM" id="SSF56935">
    <property type="entry name" value="Porins"/>
    <property type="match status" value="1"/>
</dbReference>
<evidence type="ECO:0000256" key="3">
    <source>
        <dbReference type="ARBA" id="ARBA00022452"/>
    </source>
</evidence>
<dbReference type="SUPFAM" id="SSF49464">
    <property type="entry name" value="Carboxypeptidase regulatory domain-like"/>
    <property type="match status" value="1"/>
</dbReference>
<comment type="caution">
    <text evidence="10">The sequence shown here is derived from an EMBL/GenBank/DDBJ whole genome shotgun (WGS) entry which is preliminary data.</text>
</comment>
<keyword evidence="6 8" id="KW-0472">Membrane</keyword>
<dbReference type="Gene3D" id="2.60.40.1120">
    <property type="entry name" value="Carboxypeptidase-like, regulatory domain"/>
    <property type="match status" value="1"/>
</dbReference>
<keyword evidence="11" id="KW-1185">Reference proteome</keyword>
<evidence type="ECO:0000256" key="1">
    <source>
        <dbReference type="ARBA" id="ARBA00004571"/>
    </source>
</evidence>
<dbReference type="Proteomes" id="UP000239522">
    <property type="component" value="Unassembled WGS sequence"/>
</dbReference>
<dbReference type="AlphaFoldDB" id="A0A2S7KUT9"/>
<dbReference type="PANTHER" id="PTHR30069:SF29">
    <property type="entry name" value="HEMOGLOBIN AND HEMOGLOBIN-HAPTOGLOBIN-BINDING PROTEIN 1-RELATED"/>
    <property type="match status" value="1"/>
</dbReference>
<dbReference type="InterPro" id="IPR012910">
    <property type="entry name" value="Plug_dom"/>
</dbReference>
<dbReference type="InterPro" id="IPR036942">
    <property type="entry name" value="Beta-barrel_TonB_sf"/>
</dbReference>
<keyword evidence="4 8" id="KW-0812">Transmembrane</keyword>
<accession>A0A2S7KUT9</accession>
<evidence type="ECO:0000256" key="6">
    <source>
        <dbReference type="ARBA" id="ARBA00023136"/>
    </source>
</evidence>
<evidence type="ECO:0000259" key="9">
    <source>
        <dbReference type="Pfam" id="PF07715"/>
    </source>
</evidence>
<dbReference type="GO" id="GO:0044718">
    <property type="term" value="P:siderophore transmembrane transport"/>
    <property type="evidence" value="ECO:0007669"/>
    <property type="project" value="TreeGrafter"/>
</dbReference>
<dbReference type="InterPro" id="IPR008969">
    <property type="entry name" value="CarboxyPept-like_regulatory"/>
</dbReference>
<dbReference type="Gene3D" id="2.170.130.10">
    <property type="entry name" value="TonB-dependent receptor, plug domain"/>
    <property type="match status" value="1"/>
</dbReference>
<comment type="similarity">
    <text evidence="8">Belongs to the TonB-dependent receptor family.</text>
</comment>
<evidence type="ECO:0000256" key="8">
    <source>
        <dbReference type="PROSITE-ProRule" id="PRU01360"/>
    </source>
</evidence>
<name>A0A2S7KUT9_9FLAO</name>
<evidence type="ECO:0000256" key="2">
    <source>
        <dbReference type="ARBA" id="ARBA00022448"/>
    </source>
</evidence>
<proteinExistence type="inferred from homology"/>
<dbReference type="Pfam" id="PF07715">
    <property type="entry name" value="Plug"/>
    <property type="match status" value="1"/>
</dbReference>
<evidence type="ECO:0000256" key="4">
    <source>
        <dbReference type="ARBA" id="ARBA00022692"/>
    </source>
</evidence>
<comment type="subcellular location">
    <subcellularLocation>
        <location evidence="1 8">Cell outer membrane</location>
        <topology evidence="1 8">Multi-pass membrane protein</topology>
    </subcellularLocation>
</comment>
<dbReference type="PROSITE" id="PS52016">
    <property type="entry name" value="TONB_DEPENDENT_REC_3"/>
    <property type="match status" value="1"/>
</dbReference>
<keyword evidence="7 8" id="KW-0998">Cell outer membrane</keyword>
<dbReference type="InterPro" id="IPR037066">
    <property type="entry name" value="Plug_dom_sf"/>
</dbReference>
<sequence>MMRMFIILFCTTVFSFSPSNIFSQNTKIKIDMDKTVTLDEIFDILREQTEFAFLYQEDLFKDTPKVHLIKGTIRVKELLQKSLASGSFNFEFNDNNNTIVIKETPVIEKQQEITIKGTITDSQGVPLPGATIVAKGTTIGTTTDFDGKFALTITEGVKTLVVSYIGFARKEVAINGQKTFTITLLEDAAQLDEIVVTGVISGTSKKKLAFTVSKVKAEEIQQTTSGNALQALSGRVAGVRVVQSGGQPGSEPSVRLRGATSLTGSQKPLVIVDGIITEGSISDINPDDVVSMEIIKDAAAASIYGARAANGVIQIFTKRGSDLSDGEIKINLRNEFGYSSPGRKYPLATHHPYQLDGNGQFVVDGSGNRILEADGLVDNPYPVLNDQQDLMYVNGNSLTNYLSVAKKNGGTNWAATASNYKEEGILRDTDGYNRQTLRLNIDHKINSKLEMSLSTQYIESKGQNIERSKDSPFYTALVIPPDVDLTLPNLDGSPYIYNPVPDDDFGNPLYEINNRTNETKRVRQLAGADFKYKTLDWLHFTGNISLDREQRFDSDYFPRGYLSLRDPALENGLLSKKHTETKAINSSLTALIFKDFGDLSLKVRPSILFEDLNINGITTEGRNFVVDDTPSLNAATIITASSFNQDIRSTNFFTIASLDYKDRYIADVLFRRDNSSLFGSDQRNANYFRVSGAYRISEEPWFNINGIDEFKLRASHGTAGLRPPFEAQYETLNVVGGSLQFSTLGNTNLKPAVSKATELGFDIDFFDRFSLGFSYAKNIIDDQILKVPLSSAAGFPFQWQNAGSLESETLEATLNASIFREKDFKWDLQLSFDRTKQKVTKLSVAPFLQSNVLTSIRQEPVGPSIFLVEEGVSFGTMIGREFAVSLDQVPQLLDSSGSPIPNEDSYVINEDGYVVLANQYGTPSEKPIVLLDENGQIASVKIGDVNPDFQMGIYNSFRYKNWSVNILFDWKQGGDIYNNTRQNLYETPRHGDVDQSNKPLESRKPVGYYQTLYATNSSSSHFVEDGTYLKLRELAINYKFKGNSLGTFKDIVDVESVTFGLTGRNLFVLTNYSGFDPEVGSSDATLFPYDNFSYPNFRKFTFNIAIEF</sequence>
<evidence type="ECO:0000256" key="7">
    <source>
        <dbReference type="ARBA" id="ARBA00023237"/>
    </source>
</evidence>
<keyword evidence="3 8" id="KW-1134">Transmembrane beta strand</keyword>
<dbReference type="Pfam" id="PF13715">
    <property type="entry name" value="CarbopepD_reg_2"/>
    <property type="match status" value="1"/>
</dbReference>
<protein>
    <recommendedName>
        <fullName evidence="9">TonB-dependent receptor plug domain-containing protein</fullName>
    </recommendedName>
</protein>
<organism evidence="10 11">
    <name type="scientific">Polaribacter filamentus</name>
    <dbReference type="NCBI Taxonomy" id="53483"/>
    <lineage>
        <taxon>Bacteria</taxon>
        <taxon>Pseudomonadati</taxon>
        <taxon>Bacteroidota</taxon>
        <taxon>Flavobacteriia</taxon>
        <taxon>Flavobacteriales</taxon>
        <taxon>Flavobacteriaceae</taxon>
    </lineage>
</organism>